<dbReference type="InParanoid" id="A0A067MRQ0"/>
<feature type="region of interest" description="Disordered" evidence="1">
    <location>
        <begin position="112"/>
        <end position="135"/>
    </location>
</feature>
<evidence type="ECO:0000256" key="1">
    <source>
        <dbReference type="SAM" id="MobiDB-lite"/>
    </source>
</evidence>
<dbReference type="AlphaFoldDB" id="A0A067MRQ0"/>
<evidence type="ECO:0000313" key="2">
    <source>
        <dbReference type="EMBL" id="KDQ17355.1"/>
    </source>
</evidence>
<keyword evidence="3" id="KW-1185">Reference proteome</keyword>
<dbReference type="HOGENOM" id="CLU_888502_0_0_1"/>
<feature type="region of interest" description="Disordered" evidence="1">
    <location>
        <begin position="211"/>
        <end position="241"/>
    </location>
</feature>
<proteinExistence type="predicted"/>
<dbReference type="EMBL" id="KL198024">
    <property type="protein sequence ID" value="KDQ17355.1"/>
    <property type="molecule type" value="Genomic_DNA"/>
</dbReference>
<protein>
    <submittedName>
        <fullName evidence="2">Uncharacterized protein</fullName>
    </submittedName>
</protein>
<sequence length="313" mass="33710">MPGNVQRRPSALFVPSSPPAVIVVSSLILQLDQPRRCSRLPTSVATLASPCTTAFVPPSPSSSPQSPSHVPAALNHTRALGLTLSLPYTHAHCAHSLRASRTPHVGCHWKNATNQHAGPSRTHTSSNHRTTIKQQPSPFARVQITHELRHCAKGESERPRPFLPATTLGHPWHGLVTTGSLPFPSLFVASLVSASPHRVLIATLGPRRHPRTPTATFVSPPHSLRSHHPSRDSTIPSLPHDLLIPTASVSPAVPTVPLPSHVTPSSSRPHESAEPNDGINTGDHRASGMVLVNHKHTAISRNLAWTRFKRARA</sequence>
<name>A0A067MRQ0_BOTB1</name>
<accession>A0A067MRQ0</accession>
<gene>
    <name evidence="2" type="ORF">BOTBODRAFT_172398</name>
</gene>
<dbReference type="Proteomes" id="UP000027195">
    <property type="component" value="Unassembled WGS sequence"/>
</dbReference>
<reference evidence="3" key="1">
    <citation type="journal article" date="2014" name="Proc. Natl. Acad. Sci. U.S.A.">
        <title>Extensive sampling of basidiomycete genomes demonstrates inadequacy of the white-rot/brown-rot paradigm for wood decay fungi.</title>
        <authorList>
            <person name="Riley R."/>
            <person name="Salamov A.A."/>
            <person name="Brown D.W."/>
            <person name="Nagy L.G."/>
            <person name="Floudas D."/>
            <person name="Held B.W."/>
            <person name="Levasseur A."/>
            <person name="Lombard V."/>
            <person name="Morin E."/>
            <person name="Otillar R."/>
            <person name="Lindquist E.A."/>
            <person name="Sun H."/>
            <person name="LaButti K.M."/>
            <person name="Schmutz J."/>
            <person name="Jabbour D."/>
            <person name="Luo H."/>
            <person name="Baker S.E."/>
            <person name="Pisabarro A.G."/>
            <person name="Walton J.D."/>
            <person name="Blanchette R.A."/>
            <person name="Henrissat B."/>
            <person name="Martin F."/>
            <person name="Cullen D."/>
            <person name="Hibbett D.S."/>
            <person name="Grigoriev I.V."/>
        </authorList>
    </citation>
    <scope>NUCLEOTIDE SEQUENCE [LARGE SCALE GENOMIC DNA]</scope>
    <source>
        <strain evidence="3">FD-172 SS1</strain>
    </source>
</reference>
<organism evidence="2 3">
    <name type="scientific">Botryobasidium botryosum (strain FD-172 SS1)</name>
    <dbReference type="NCBI Taxonomy" id="930990"/>
    <lineage>
        <taxon>Eukaryota</taxon>
        <taxon>Fungi</taxon>
        <taxon>Dikarya</taxon>
        <taxon>Basidiomycota</taxon>
        <taxon>Agaricomycotina</taxon>
        <taxon>Agaricomycetes</taxon>
        <taxon>Cantharellales</taxon>
        <taxon>Botryobasidiaceae</taxon>
        <taxon>Botryobasidium</taxon>
    </lineage>
</organism>
<feature type="compositionally biased region" description="Low complexity" evidence="1">
    <location>
        <begin position="120"/>
        <end position="129"/>
    </location>
</feature>
<evidence type="ECO:0000313" key="3">
    <source>
        <dbReference type="Proteomes" id="UP000027195"/>
    </source>
</evidence>
<feature type="region of interest" description="Disordered" evidence="1">
    <location>
        <begin position="254"/>
        <end position="285"/>
    </location>
</feature>